<dbReference type="NCBIfam" id="TIGR01879">
    <property type="entry name" value="hydantase"/>
    <property type="match status" value="1"/>
</dbReference>
<dbReference type="PIRSF" id="PIRSF001235">
    <property type="entry name" value="Amidase_carbamoylase"/>
    <property type="match status" value="1"/>
</dbReference>
<evidence type="ECO:0000256" key="3">
    <source>
        <dbReference type="ARBA" id="ARBA00011738"/>
    </source>
</evidence>
<feature type="domain" description="Peptidase M20 dimerisation" evidence="8">
    <location>
        <begin position="211"/>
        <end position="310"/>
    </location>
</feature>
<reference evidence="9 10" key="1">
    <citation type="submission" date="2016-01" db="EMBL/GenBank/DDBJ databases">
        <title>Investigation of taxonomic status of Bacillus aminovorans.</title>
        <authorList>
            <person name="Verma A."/>
            <person name="Pal Y."/>
            <person name="Krishnamurthi S."/>
        </authorList>
    </citation>
    <scope>NUCLEOTIDE SEQUENCE [LARGE SCALE GENOMIC DNA]</scope>
    <source>
        <strain evidence="9 10">DSM 4337</strain>
    </source>
</reference>
<comment type="caution">
    <text evidence="9">The sequence shown here is derived from an EMBL/GenBank/DDBJ whole genome shotgun (WGS) entry which is preliminary data.</text>
</comment>
<keyword evidence="5 9" id="KW-0378">Hydrolase</keyword>
<evidence type="ECO:0000256" key="7">
    <source>
        <dbReference type="PIRSR" id="PIRSR001235-1"/>
    </source>
</evidence>
<evidence type="ECO:0000256" key="5">
    <source>
        <dbReference type="ARBA" id="ARBA00022801"/>
    </source>
</evidence>
<dbReference type="InterPro" id="IPR036264">
    <property type="entry name" value="Bact_exopeptidase_dim_dom"/>
</dbReference>
<dbReference type="Pfam" id="PF01546">
    <property type="entry name" value="Peptidase_M20"/>
    <property type="match status" value="1"/>
</dbReference>
<sequence>MAINQARLWSRLHELSQFGKQASGGVTRFSFTKEERQAKDLVMTYMKEAGMTVREDAAGNVIGRKEGSDNTAPAVLIGSHIDSVPEGGIFDGPLGVLAGIEVVQAMSEAAVETVHPVEVIAFIDEEGSRFGFGMIGSRALAGTLLPEHLQQTDQNGITIAAAMQESGLHPDEINKAARYSETVKAYVELHIEQGKVLERAGQPAGIVTGIAGPLWTRWTIEGEAGHAGATPMNQRKDSLMMALQIIQFIEEETKKYTNAVATIGQISVKPGGVNVIPGETTFTLDLRDIEERDRDQIEEAITSYAQSLCADREMNIKIEELQRVAPAPCSKEIRAVMEEACLTMSLEPIFLPSGAGHDGMQFNDFCPIGMVFVRSKNGISHNPSEWSSEEDCGVGASIIYETVLRLTT</sequence>
<organism evidence="9 10">
    <name type="scientific">Domibacillus aminovorans</name>
    <dbReference type="NCBI Taxonomy" id="29332"/>
    <lineage>
        <taxon>Bacteria</taxon>
        <taxon>Bacillati</taxon>
        <taxon>Bacillota</taxon>
        <taxon>Bacilli</taxon>
        <taxon>Bacillales</taxon>
        <taxon>Bacillaceae</taxon>
        <taxon>Domibacillus</taxon>
    </lineage>
</organism>
<feature type="binding site" evidence="7">
    <location>
        <position position="91"/>
    </location>
    <ligand>
        <name>Zn(2+)</name>
        <dbReference type="ChEBI" id="CHEBI:29105"/>
        <label>1</label>
    </ligand>
</feature>
<protein>
    <submittedName>
        <fullName evidence="9">Zn-dependent hydrolase</fullName>
    </submittedName>
</protein>
<dbReference type="GO" id="GO:0046872">
    <property type="term" value="F:metal ion binding"/>
    <property type="evidence" value="ECO:0007669"/>
    <property type="project" value="UniProtKB-KW"/>
</dbReference>
<dbReference type="OrthoDB" id="9808195at2"/>
<dbReference type="Gene3D" id="3.30.70.360">
    <property type="match status" value="1"/>
</dbReference>
<feature type="binding site" evidence="7">
    <location>
        <position position="126"/>
    </location>
    <ligand>
        <name>Zn(2+)</name>
        <dbReference type="ChEBI" id="CHEBI:29105"/>
        <label>2</label>
    </ligand>
</feature>
<dbReference type="RefSeq" id="WP_063975066.1">
    <property type="nucleotide sequence ID" value="NZ_LQWZ01000033.1"/>
</dbReference>
<dbReference type="AlphaFoldDB" id="A0A177KLN5"/>
<feature type="binding site" evidence="7">
    <location>
        <position position="190"/>
    </location>
    <ligand>
        <name>Zn(2+)</name>
        <dbReference type="ChEBI" id="CHEBI:29105"/>
        <label>1</label>
    </ligand>
</feature>
<dbReference type="EMBL" id="LQWZ01000033">
    <property type="protein sequence ID" value="OAH54320.1"/>
    <property type="molecule type" value="Genomic_DNA"/>
</dbReference>
<dbReference type="InterPro" id="IPR002933">
    <property type="entry name" value="Peptidase_M20"/>
</dbReference>
<dbReference type="PANTHER" id="PTHR32494">
    <property type="entry name" value="ALLANTOATE DEIMINASE-RELATED"/>
    <property type="match status" value="1"/>
</dbReference>
<evidence type="ECO:0000256" key="4">
    <source>
        <dbReference type="ARBA" id="ARBA00022723"/>
    </source>
</evidence>
<dbReference type="GO" id="GO:0016813">
    <property type="term" value="F:hydrolase activity, acting on carbon-nitrogen (but not peptide) bonds, in linear amidines"/>
    <property type="evidence" value="ECO:0007669"/>
    <property type="project" value="InterPro"/>
</dbReference>
<comment type="cofactor">
    <cofactor evidence="7">
        <name>Zn(2+)</name>
        <dbReference type="ChEBI" id="CHEBI:29105"/>
    </cofactor>
    <text evidence="7">Binds 2 Zn(2+) ions per subunit.</text>
</comment>
<evidence type="ECO:0000313" key="10">
    <source>
        <dbReference type="Proteomes" id="UP000077271"/>
    </source>
</evidence>
<dbReference type="PANTHER" id="PTHR32494:SF19">
    <property type="entry name" value="ALLANTOATE DEIMINASE-RELATED"/>
    <property type="match status" value="1"/>
</dbReference>
<keyword evidence="4 7" id="KW-0479">Metal-binding</keyword>
<name>A0A177KLN5_9BACI</name>
<dbReference type="CDD" id="cd03884">
    <property type="entry name" value="M20_bAS"/>
    <property type="match status" value="1"/>
</dbReference>
<evidence type="ECO:0000256" key="6">
    <source>
        <dbReference type="ARBA" id="ARBA00023211"/>
    </source>
</evidence>
<dbReference type="InterPro" id="IPR010158">
    <property type="entry name" value="Amidase_Cbmase"/>
</dbReference>
<evidence type="ECO:0000256" key="1">
    <source>
        <dbReference type="ARBA" id="ARBA00001936"/>
    </source>
</evidence>
<feature type="binding site" evidence="7">
    <location>
        <position position="381"/>
    </location>
    <ligand>
        <name>Zn(2+)</name>
        <dbReference type="ChEBI" id="CHEBI:29105"/>
        <label>2</label>
    </ligand>
</feature>
<dbReference type="Pfam" id="PF07687">
    <property type="entry name" value="M20_dimer"/>
    <property type="match status" value="1"/>
</dbReference>
<keyword evidence="7" id="KW-0862">Zinc</keyword>
<feature type="binding site" evidence="7">
    <location>
        <position position="91"/>
    </location>
    <ligand>
        <name>Zn(2+)</name>
        <dbReference type="ChEBI" id="CHEBI:29105"/>
        <label>2</label>
    </ligand>
</feature>
<proteinExistence type="inferred from homology"/>
<feature type="binding site" evidence="7">
    <location>
        <position position="80"/>
    </location>
    <ligand>
        <name>Zn(2+)</name>
        <dbReference type="ChEBI" id="CHEBI:29105"/>
        <label>1</label>
    </ligand>
</feature>
<dbReference type="SUPFAM" id="SSF53187">
    <property type="entry name" value="Zn-dependent exopeptidases"/>
    <property type="match status" value="1"/>
</dbReference>
<dbReference type="InterPro" id="IPR011650">
    <property type="entry name" value="Peptidase_M20_dimer"/>
</dbReference>
<gene>
    <name evidence="9" type="ORF">AWH48_06865</name>
</gene>
<dbReference type="SUPFAM" id="SSF55031">
    <property type="entry name" value="Bacterial exopeptidase dimerisation domain"/>
    <property type="match status" value="1"/>
</dbReference>
<comment type="subunit">
    <text evidence="3">Homodimer.</text>
</comment>
<accession>A0A177KLN5</accession>
<comment type="cofactor">
    <cofactor evidence="1">
        <name>Mn(2+)</name>
        <dbReference type="ChEBI" id="CHEBI:29035"/>
    </cofactor>
</comment>
<evidence type="ECO:0000313" key="9">
    <source>
        <dbReference type="EMBL" id="OAH54320.1"/>
    </source>
</evidence>
<dbReference type="Proteomes" id="UP000077271">
    <property type="component" value="Unassembled WGS sequence"/>
</dbReference>
<comment type="similarity">
    <text evidence="2">Belongs to the peptidase M20 family.</text>
</comment>
<dbReference type="NCBIfam" id="NF006771">
    <property type="entry name" value="PRK09290.1-5"/>
    <property type="match status" value="1"/>
</dbReference>
<keyword evidence="6" id="KW-0464">Manganese</keyword>
<dbReference type="Gene3D" id="3.40.630.10">
    <property type="entry name" value="Zn peptidases"/>
    <property type="match status" value="1"/>
</dbReference>
<evidence type="ECO:0000259" key="8">
    <source>
        <dbReference type="Pfam" id="PF07687"/>
    </source>
</evidence>
<evidence type="ECO:0000256" key="2">
    <source>
        <dbReference type="ARBA" id="ARBA00006153"/>
    </source>
</evidence>